<evidence type="ECO:0000256" key="3">
    <source>
        <dbReference type="ARBA" id="ARBA00022694"/>
    </source>
</evidence>
<organism evidence="13 14">
    <name type="scientific">Bianquea renquensis</name>
    <dbReference type="NCBI Taxonomy" id="2763661"/>
    <lineage>
        <taxon>Bacteria</taxon>
        <taxon>Bacillati</taxon>
        <taxon>Bacillota</taxon>
        <taxon>Clostridia</taxon>
        <taxon>Eubacteriales</taxon>
        <taxon>Bianqueaceae</taxon>
        <taxon>Bianquea</taxon>
    </lineage>
</organism>
<dbReference type="SUPFAM" id="SSF52540">
    <property type="entry name" value="P-loop containing nucleoside triphosphate hydrolases"/>
    <property type="match status" value="1"/>
</dbReference>
<dbReference type="InterPro" id="IPR031168">
    <property type="entry name" value="G_TrmE"/>
</dbReference>
<dbReference type="GO" id="GO:0030488">
    <property type="term" value="P:tRNA methylation"/>
    <property type="evidence" value="ECO:0007669"/>
    <property type="project" value="TreeGrafter"/>
</dbReference>
<evidence type="ECO:0000313" key="14">
    <source>
        <dbReference type="Proteomes" id="UP000657006"/>
    </source>
</evidence>
<dbReference type="PANTHER" id="PTHR42714:SF2">
    <property type="entry name" value="TRNA MODIFICATION GTPASE GTPBP3, MITOCHONDRIAL"/>
    <property type="match status" value="1"/>
</dbReference>
<dbReference type="GO" id="GO:0046872">
    <property type="term" value="F:metal ion binding"/>
    <property type="evidence" value="ECO:0007669"/>
    <property type="project" value="UniProtKB-KW"/>
</dbReference>
<evidence type="ECO:0000256" key="1">
    <source>
        <dbReference type="ARBA" id="ARBA00011043"/>
    </source>
</evidence>
<feature type="binding site" evidence="10">
    <location>
        <position position="27"/>
    </location>
    <ligand>
        <name>(6S)-5-formyl-5,6,7,8-tetrahydrofolate</name>
        <dbReference type="ChEBI" id="CHEBI:57457"/>
    </ligand>
</feature>
<keyword evidence="4 10" id="KW-0479">Metal-binding</keyword>
<sequence length="469" mass="51565">MADQYNGGPAIAAISTPAGTGAIAIIRISGRESIEIVDAVFQPADKSSLRDSPSHTIHYGWIVDPQTQDSVDEVLVMLMRAPRTFTREDVVEINCHGGAYIQGRILELLFQSGARLAEPGEFTKRAFLNGRMDLSQAEAVMDLISSQTDLSLRSSIHTLKGGLREKIDMLRGGLLDLMTQIEANIDYPEYDLEDVTLDQIQKTAAAILEKMEDLWRTAESGRLLKQGIKVAIVGRPNVGKSTLLNALLREQRAIVTDIPGTTRDTIEEFVDLGGMPLHLVDTAGIRETEDVVEKIGVDLARRAAEESDLILMVVDAGMELDGEDRAIFQEIRHKQYLILLNKTDLTAAHSADEFAAILGDPQAREHILAVSAKEEKGLDTVESRIRKLFFDGTIAIGKDPLISNLRQKEALRRGIAGLRAVLRGVEEGIPQDMIMIDLTDAYDALGEISGHCVKDDVIQEIFSRFCLGK</sequence>
<dbReference type="EMBL" id="JACRSQ010000018">
    <property type="protein sequence ID" value="MBC8544262.1"/>
    <property type="molecule type" value="Genomic_DNA"/>
</dbReference>
<reference evidence="13" key="1">
    <citation type="submission" date="2020-08" db="EMBL/GenBank/DDBJ databases">
        <title>Genome public.</title>
        <authorList>
            <person name="Liu C."/>
            <person name="Sun Q."/>
        </authorList>
    </citation>
    <scope>NUCLEOTIDE SEQUENCE</scope>
    <source>
        <strain evidence="13">NSJ-32</strain>
    </source>
</reference>
<dbReference type="CDD" id="cd14858">
    <property type="entry name" value="TrmE_N"/>
    <property type="match status" value="1"/>
</dbReference>
<feature type="binding site" evidence="10">
    <location>
        <begin position="256"/>
        <end position="262"/>
    </location>
    <ligand>
        <name>GTP</name>
        <dbReference type="ChEBI" id="CHEBI:37565"/>
    </ligand>
</feature>
<comment type="function">
    <text evidence="10">Exhibits a very high intrinsic GTPase hydrolysis rate. Involved in the addition of a carboxymethylaminomethyl (cmnm) group at the wobble position (U34) of certain tRNAs, forming tRNA-cmnm(5)s(2)U34.</text>
</comment>
<proteinExistence type="inferred from homology"/>
<comment type="similarity">
    <text evidence="1 10 11">Belongs to the TRAFAC class TrmE-Era-EngA-EngB-Septin-like GTPase superfamily. TrmE GTPase family.</text>
</comment>
<dbReference type="NCBIfam" id="TIGR00450">
    <property type="entry name" value="mnmE_trmE_thdF"/>
    <property type="match status" value="1"/>
</dbReference>
<feature type="binding site" evidence="10">
    <location>
        <begin position="281"/>
        <end position="284"/>
    </location>
    <ligand>
        <name>GTP</name>
        <dbReference type="ChEBI" id="CHEBI:37565"/>
    </ligand>
</feature>
<dbReference type="CDD" id="cd04164">
    <property type="entry name" value="trmE"/>
    <property type="match status" value="1"/>
</dbReference>
<comment type="subunit">
    <text evidence="10">Homodimer. Heterotetramer of two MnmE and two MnmG subunits.</text>
</comment>
<feature type="binding site" evidence="10">
    <location>
        <position position="262"/>
    </location>
    <ligand>
        <name>Mg(2+)</name>
        <dbReference type="ChEBI" id="CHEBI:18420"/>
    </ligand>
</feature>
<dbReference type="GO" id="GO:0005525">
    <property type="term" value="F:GTP binding"/>
    <property type="evidence" value="ECO:0007669"/>
    <property type="project" value="UniProtKB-UniRule"/>
</dbReference>
<evidence type="ECO:0000256" key="6">
    <source>
        <dbReference type="ARBA" id="ARBA00022801"/>
    </source>
</evidence>
<comment type="subcellular location">
    <subcellularLocation>
        <location evidence="10">Cytoplasm</location>
    </subcellularLocation>
</comment>
<keyword evidence="3 10" id="KW-0819">tRNA processing</keyword>
<comment type="caution">
    <text evidence="13">The sequence shown here is derived from an EMBL/GenBank/DDBJ whole genome shotgun (WGS) entry which is preliminary data.</text>
</comment>
<feature type="binding site" evidence="10">
    <location>
        <position position="241"/>
    </location>
    <ligand>
        <name>Mg(2+)</name>
        <dbReference type="ChEBI" id="CHEBI:18420"/>
    </ligand>
</feature>
<dbReference type="PANTHER" id="PTHR42714">
    <property type="entry name" value="TRNA MODIFICATION GTPASE GTPBP3"/>
    <property type="match status" value="1"/>
</dbReference>
<evidence type="ECO:0000256" key="5">
    <source>
        <dbReference type="ARBA" id="ARBA00022741"/>
    </source>
</evidence>
<evidence type="ECO:0000256" key="4">
    <source>
        <dbReference type="ARBA" id="ARBA00022723"/>
    </source>
</evidence>
<dbReference type="Pfam" id="PF10396">
    <property type="entry name" value="TrmE_N"/>
    <property type="match status" value="1"/>
</dbReference>
<protein>
    <recommendedName>
        <fullName evidence="10">tRNA modification GTPase MnmE</fullName>
        <ecNumber evidence="10">3.6.-.-</ecNumber>
    </recommendedName>
</protein>
<dbReference type="InterPro" id="IPR025867">
    <property type="entry name" value="MnmE_helical"/>
</dbReference>
<dbReference type="InterPro" id="IPR027417">
    <property type="entry name" value="P-loop_NTPase"/>
</dbReference>
<evidence type="ECO:0000256" key="2">
    <source>
        <dbReference type="ARBA" id="ARBA00022490"/>
    </source>
</evidence>
<keyword evidence="14" id="KW-1185">Reference proteome</keyword>
<dbReference type="RefSeq" id="WP_177714617.1">
    <property type="nucleotide sequence ID" value="NZ_JACRSQ010000018.1"/>
</dbReference>
<keyword evidence="7 10" id="KW-0460">Magnesium</keyword>
<feature type="binding site" evidence="10">
    <location>
        <begin position="237"/>
        <end position="242"/>
    </location>
    <ligand>
        <name>GTP</name>
        <dbReference type="ChEBI" id="CHEBI:37565"/>
    </ligand>
</feature>
<feature type="binding site" evidence="10">
    <location>
        <position position="261"/>
    </location>
    <ligand>
        <name>K(+)</name>
        <dbReference type="ChEBI" id="CHEBI:29103"/>
    </ligand>
</feature>
<dbReference type="Gene3D" id="3.40.50.300">
    <property type="entry name" value="P-loop containing nucleotide triphosphate hydrolases"/>
    <property type="match status" value="1"/>
</dbReference>
<gene>
    <name evidence="10 13" type="primary">mnmE</name>
    <name evidence="10" type="synonym">trmE</name>
    <name evidence="13" type="ORF">H8730_12005</name>
</gene>
<comment type="cofactor">
    <cofactor evidence="10">
        <name>K(+)</name>
        <dbReference type="ChEBI" id="CHEBI:29103"/>
    </cofactor>
    <text evidence="10">Binds 1 potassium ion per subunit.</text>
</comment>
<keyword evidence="8 10" id="KW-0630">Potassium</keyword>
<evidence type="ECO:0000256" key="8">
    <source>
        <dbReference type="ARBA" id="ARBA00022958"/>
    </source>
</evidence>
<feature type="domain" description="TrmE-type G" evidence="12">
    <location>
        <begin position="227"/>
        <end position="390"/>
    </location>
</feature>
<dbReference type="InterPro" id="IPR005225">
    <property type="entry name" value="Small_GTP-bd"/>
</dbReference>
<dbReference type="PROSITE" id="PS51709">
    <property type="entry name" value="G_TRME"/>
    <property type="match status" value="1"/>
</dbReference>
<dbReference type="InterPro" id="IPR027368">
    <property type="entry name" value="MnmE_dom2"/>
</dbReference>
<comment type="caution">
    <text evidence="10">Lacks conserved residue(s) required for the propagation of feature annotation.</text>
</comment>
<dbReference type="Gene3D" id="3.30.1360.120">
    <property type="entry name" value="Probable tRNA modification gtpase trme, domain 1"/>
    <property type="match status" value="1"/>
</dbReference>
<keyword evidence="6 10" id="KW-0378">Hydrolase</keyword>
<feature type="binding site" evidence="10">
    <location>
        <position position="256"/>
    </location>
    <ligand>
        <name>K(+)</name>
        <dbReference type="ChEBI" id="CHEBI:29103"/>
    </ligand>
</feature>
<evidence type="ECO:0000313" key="13">
    <source>
        <dbReference type="EMBL" id="MBC8544262.1"/>
    </source>
</evidence>
<keyword evidence="9 10" id="KW-0342">GTP-binding</keyword>
<dbReference type="FunFam" id="3.40.50.300:FF:000494">
    <property type="entry name" value="tRNA modification GTPase MnmE"/>
    <property type="match status" value="1"/>
</dbReference>
<evidence type="ECO:0000259" key="12">
    <source>
        <dbReference type="PROSITE" id="PS51709"/>
    </source>
</evidence>
<dbReference type="InterPro" id="IPR004520">
    <property type="entry name" value="GTPase_MnmE"/>
</dbReference>
<dbReference type="HAMAP" id="MF_00379">
    <property type="entry name" value="GTPase_MnmE"/>
    <property type="match status" value="1"/>
</dbReference>
<feature type="binding site" evidence="10">
    <location>
        <position position="258"/>
    </location>
    <ligand>
        <name>K(+)</name>
        <dbReference type="ChEBI" id="CHEBI:29103"/>
    </ligand>
</feature>
<feature type="binding site" evidence="10">
    <location>
        <position position="237"/>
    </location>
    <ligand>
        <name>K(+)</name>
        <dbReference type="ChEBI" id="CHEBI:29103"/>
    </ligand>
</feature>
<dbReference type="Gene3D" id="1.20.120.430">
    <property type="entry name" value="tRNA modification GTPase MnmE domain 2"/>
    <property type="match status" value="1"/>
</dbReference>
<dbReference type="Pfam" id="PF12631">
    <property type="entry name" value="MnmE_helical"/>
    <property type="match status" value="1"/>
</dbReference>
<feature type="binding site" evidence="10">
    <location>
        <position position="469"/>
    </location>
    <ligand>
        <name>(6S)-5-formyl-5,6,7,8-tetrahydrofolate</name>
        <dbReference type="ChEBI" id="CHEBI:57457"/>
    </ligand>
</feature>
<dbReference type="AlphaFoldDB" id="A0A926HXY1"/>
<evidence type="ECO:0000256" key="10">
    <source>
        <dbReference type="HAMAP-Rule" id="MF_00379"/>
    </source>
</evidence>
<dbReference type="NCBIfam" id="TIGR00231">
    <property type="entry name" value="small_GTP"/>
    <property type="match status" value="1"/>
</dbReference>
<dbReference type="InterPro" id="IPR027266">
    <property type="entry name" value="TrmE/GcvT-like"/>
</dbReference>
<dbReference type="InterPro" id="IPR006073">
    <property type="entry name" value="GTP-bd"/>
</dbReference>
<dbReference type="GO" id="GO:0002098">
    <property type="term" value="P:tRNA wobble uridine modification"/>
    <property type="evidence" value="ECO:0007669"/>
    <property type="project" value="TreeGrafter"/>
</dbReference>
<name>A0A926HXY1_9FIRM</name>
<feature type="binding site" evidence="10">
    <location>
        <position position="131"/>
    </location>
    <ligand>
        <name>(6S)-5-formyl-5,6,7,8-tetrahydrofolate</name>
        <dbReference type="ChEBI" id="CHEBI:57457"/>
    </ligand>
</feature>
<dbReference type="EC" id="3.6.-.-" evidence="10"/>
<keyword evidence="5 10" id="KW-0547">Nucleotide-binding</keyword>
<keyword evidence="2 10" id="KW-0963">Cytoplasm</keyword>
<evidence type="ECO:0000256" key="7">
    <source>
        <dbReference type="ARBA" id="ARBA00022842"/>
    </source>
</evidence>
<dbReference type="InterPro" id="IPR018948">
    <property type="entry name" value="GTP-bd_TrmE_N"/>
</dbReference>
<dbReference type="Proteomes" id="UP000657006">
    <property type="component" value="Unassembled WGS sequence"/>
</dbReference>
<dbReference type="GO" id="GO:0042802">
    <property type="term" value="F:identical protein binding"/>
    <property type="evidence" value="ECO:0007669"/>
    <property type="project" value="UniProtKB-ARBA"/>
</dbReference>
<dbReference type="FunFam" id="3.30.1360.120:FF:000003">
    <property type="entry name" value="tRNA modification GTPase MnmE"/>
    <property type="match status" value="1"/>
</dbReference>
<dbReference type="Pfam" id="PF01926">
    <property type="entry name" value="MMR_HSR1"/>
    <property type="match status" value="1"/>
</dbReference>
<dbReference type="GO" id="GO:0005829">
    <property type="term" value="C:cytosol"/>
    <property type="evidence" value="ECO:0007669"/>
    <property type="project" value="TreeGrafter"/>
</dbReference>
<dbReference type="GO" id="GO:0003924">
    <property type="term" value="F:GTPase activity"/>
    <property type="evidence" value="ECO:0007669"/>
    <property type="project" value="UniProtKB-UniRule"/>
</dbReference>
<evidence type="ECO:0000256" key="11">
    <source>
        <dbReference type="RuleBase" id="RU003313"/>
    </source>
</evidence>
<evidence type="ECO:0000256" key="9">
    <source>
        <dbReference type="ARBA" id="ARBA00023134"/>
    </source>
</evidence>
<accession>A0A926HXY1</accession>
<feature type="binding site" evidence="10">
    <location>
        <position position="92"/>
    </location>
    <ligand>
        <name>(6S)-5-formyl-5,6,7,8-tetrahydrofolate</name>
        <dbReference type="ChEBI" id="CHEBI:57457"/>
    </ligand>
</feature>